<dbReference type="AlphaFoldDB" id="A0A072NYH7"/>
<evidence type="ECO:0000313" key="5">
    <source>
        <dbReference type="Proteomes" id="UP000027920"/>
    </source>
</evidence>
<comment type="caution">
    <text evidence="4">The sequence shown here is derived from an EMBL/GenBank/DDBJ whole genome shotgun (WGS) entry which is preliminary data.</text>
</comment>
<dbReference type="GeneID" id="25286208"/>
<dbReference type="Pfam" id="PF01557">
    <property type="entry name" value="FAA_hydrolase"/>
    <property type="match status" value="2"/>
</dbReference>
<dbReference type="PANTHER" id="PTHR11820:SF7">
    <property type="entry name" value="ACYLPYRUVASE FAHD1, MITOCHONDRIAL"/>
    <property type="match status" value="1"/>
</dbReference>
<dbReference type="SUPFAM" id="SSF56529">
    <property type="entry name" value="FAH"/>
    <property type="match status" value="1"/>
</dbReference>
<evidence type="ECO:0000313" key="4">
    <source>
        <dbReference type="EMBL" id="KEF52467.1"/>
    </source>
</evidence>
<dbReference type="EMBL" id="AMGV01000017">
    <property type="protein sequence ID" value="KEF52467.1"/>
    <property type="molecule type" value="Genomic_DNA"/>
</dbReference>
<accession>A0A072NYH7</accession>
<feature type="domain" description="Fumarylacetoacetase-like C-terminal" evidence="3">
    <location>
        <begin position="58"/>
        <end position="97"/>
    </location>
</feature>
<proteinExistence type="inferred from homology"/>
<dbReference type="HOGENOM" id="CLU_2306118_0_0_1"/>
<dbReference type="Gene3D" id="3.90.850.10">
    <property type="entry name" value="Fumarylacetoacetase-like, C-terminal domain"/>
    <property type="match status" value="2"/>
</dbReference>
<sequence>MGYEGEFVVVIARDAKNVSRKHAPSCALGFTVGDDVTARNFSSPDTAGRSYDGFTPIVIMTGTSKGVGMFTDPQALLKHGDIVEIDLQGSGKSANRFAFK</sequence>
<dbReference type="InterPro" id="IPR036663">
    <property type="entry name" value="Fumarylacetoacetase_C_sf"/>
</dbReference>
<dbReference type="RefSeq" id="XP_013255057.1">
    <property type="nucleotide sequence ID" value="XM_013399603.1"/>
</dbReference>
<keyword evidence="2" id="KW-0479">Metal-binding</keyword>
<dbReference type="Proteomes" id="UP000027920">
    <property type="component" value="Unassembled WGS sequence"/>
</dbReference>
<dbReference type="VEuPathDB" id="FungiDB:A1O9_11309"/>
<dbReference type="STRING" id="1182545.A0A072NYH7"/>
<organism evidence="4 5">
    <name type="scientific">Exophiala aquamarina CBS 119918</name>
    <dbReference type="NCBI Taxonomy" id="1182545"/>
    <lineage>
        <taxon>Eukaryota</taxon>
        <taxon>Fungi</taxon>
        <taxon>Dikarya</taxon>
        <taxon>Ascomycota</taxon>
        <taxon>Pezizomycotina</taxon>
        <taxon>Eurotiomycetes</taxon>
        <taxon>Chaetothyriomycetidae</taxon>
        <taxon>Chaetothyriales</taxon>
        <taxon>Herpotrichiellaceae</taxon>
        <taxon>Exophiala</taxon>
    </lineage>
</organism>
<keyword evidence="5" id="KW-1185">Reference proteome</keyword>
<evidence type="ECO:0000259" key="3">
    <source>
        <dbReference type="Pfam" id="PF01557"/>
    </source>
</evidence>
<dbReference type="GO" id="GO:0046872">
    <property type="term" value="F:metal ion binding"/>
    <property type="evidence" value="ECO:0007669"/>
    <property type="project" value="UniProtKB-KW"/>
</dbReference>
<gene>
    <name evidence="4" type="ORF">A1O9_11309</name>
</gene>
<dbReference type="OrthoDB" id="411064at2759"/>
<evidence type="ECO:0000256" key="1">
    <source>
        <dbReference type="ARBA" id="ARBA00010211"/>
    </source>
</evidence>
<dbReference type="GO" id="GO:0018773">
    <property type="term" value="F:acetylpyruvate hydrolase activity"/>
    <property type="evidence" value="ECO:0007669"/>
    <property type="project" value="TreeGrafter"/>
</dbReference>
<evidence type="ECO:0000256" key="2">
    <source>
        <dbReference type="ARBA" id="ARBA00022723"/>
    </source>
</evidence>
<dbReference type="PANTHER" id="PTHR11820">
    <property type="entry name" value="ACYLPYRUVASE"/>
    <property type="match status" value="1"/>
</dbReference>
<dbReference type="InterPro" id="IPR011234">
    <property type="entry name" value="Fumarylacetoacetase-like_C"/>
</dbReference>
<name>A0A072NYH7_9EURO</name>
<comment type="similarity">
    <text evidence="1">Belongs to the FAH family.</text>
</comment>
<feature type="domain" description="Fumarylacetoacetase-like C-terminal" evidence="3">
    <location>
        <begin position="3"/>
        <end position="57"/>
    </location>
</feature>
<reference evidence="4 5" key="1">
    <citation type="submission" date="2013-03" db="EMBL/GenBank/DDBJ databases">
        <title>The Genome Sequence of Exophiala aquamarina CBS 119918.</title>
        <authorList>
            <consortium name="The Broad Institute Genomics Platform"/>
            <person name="Cuomo C."/>
            <person name="de Hoog S."/>
            <person name="Gorbushina A."/>
            <person name="Walker B."/>
            <person name="Young S.K."/>
            <person name="Zeng Q."/>
            <person name="Gargeya S."/>
            <person name="Fitzgerald M."/>
            <person name="Haas B."/>
            <person name="Abouelleil A."/>
            <person name="Allen A.W."/>
            <person name="Alvarado L."/>
            <person name="Arachchi H.M."/>
            <person name="Berlin A.M."/>
            <person name="Chapman S.B."/>
            <person name="Gainer-Dewar J."/>
            <person name="Goldberg J."/>
            <person name="Griggs A."/>
            <person name="Gujja S."/>
            <person name="Hansen M."/>
            <person name="Howarth C."/>
            <person name="Imamovic A."/>
            <person name="Ireland A."/>
            <person name="Larimer J."/>
            <person name="McCowan C."/>
            <person name="Murphy C."/>
            <person name="Pearson M."/>
            <person name="Poon T.W."/>
            <person name="Priest M."/>
            <person name="Roberts A."/>
            <person name="Saif S."/>
            <person name="Shea T."/>
            <person name="Sisk P."/>
            <person name="Sykes S."/>
            <person name="Wortman J."/>
            <person name="Nusbaum C."/>
            <person name="Birren B."/>
        </authorList>
    </citation>
    <scope>NUCLEOTIDE SEQUENCE [LARGE SCALE GENOMIC DNA]</scope>
    <source>
        <strain evidence="4 5">CBS 119918</strain>
    </source>
</reference>
<protein>
    <recommendedName>
        <fullName evidence="3">Fumarylacetoacetase-like C-terminal domain-containing protein</fullName>
    </recommendedName>
</protein>